<comment type="caution">
    <text evidence="4">The sequence shown here is derived from an EMBL/GenBank/DDBJ whole genome shotgun (WGS) entry which is preliminary data.</text>
</comment>
<keyword evidence="5" id="KW-1185">Reference proteome</keyword>
<feature type="signal peptide" evidence="2">
    <location>
        <begin position="1"/>
        <end position="18"/>
    </location>
</feature>
<dbReference type="OrthoDB" id="1522652at2"/>
<evidence type="ECO:0000256" key="1">
    <source>
        <dbReference type="ARBA" id="ARBA00022729"/>
    </source>
</evidence>
<dbReference type="NCBIfam" id="TIGR04183">
    <property type="entry name" value="Por_Secre_tail"/>
    <property type="match status" value="1"/>
</dbReference>
<keyword evidence="1 2" id="KW-0732">Signal</keyword>
<gene>
    <name evidence="4" type="ORF">FDT66_03150</name>
</gene>
<dbReference type="InterPro" id="IPR026444">
    <property type="entry name" value="Secre_tail"/>
</dbReference>
<proteinExistence type="predicted"/>
<feature type="domain" description="Secretion system C-terminal sorting" evidence="3">
    <location>
        <begin position="734"/>
        <end position="796"/>
    </location>
</feature>
<name>A0A5S3NFS7_9FLAO</name>
<sequence length="798" mass="84135">MKKITFLLILLIAQTSISQTFNWETATDNGTNVTETLGGITATVTTSNNDAQLANGGGFDGSSGNVVFTQNSDNSASMTITFSTAVNVLSIFKFIADADGGGESNIVFTPTGGSNSIVTEGITQSAGEVVTLNWTNITVINITLSGGGTESFGIDDIVLGIAVTAPTVTTTAASSVVNTSATLAGNITADGGDAITDRGIVYSITSENANPTIGGANVIQDTNGTGTGVFSESITGLAAGTQYSFNAYAINGQGTSYGTVATFTTTGKGWLGINSNWADASNWSPNTIPILTDNLVIPNTTILPVINSGTNAVANDITIETSSSLTINTGGSLTIEGNLSQNGTFTINSDATSNGSFILKGTQSGVGNVDYHRFLTTSGISTQGWHLVASPVDGKNINDFFGDVATNGTKRGIAPYINTNAATFKWNYYLNTDTPGFFTNAKGYTLKKSIAGTLNFSGSVNTNNAGVSIQVDATGDQFNAIGNPYPSYINSGTFLDNVPGTRLTEKTIWLWDTEANGGVGEYITKNSATAYKVAPGQGFFVKALNTGNVTFTEAMQTHVGGDTFLKQEPRPEITLSITDGISVKNTEIFYIKNKTTGFDDGYDSSMFSGVANPFAVYTQLVTNSKGENLAIQTLPNVDYNSMIVPVGINASKGKEITFSLHANNFPDGLKIFIEDKENNTFTRIDESNSNYKITLNTTQNGIGRFYLHTTSAALSVDTSVNLNNVSVYKINSNTIRINGLYKEKAKISIFSILGKQVLSTSFKSSGINDVQLPNLSKGVYLVKLITEKGELTQKIILE</sequence>
<dbReference type="RefSeq" id="WP_138534684.1">
    <property type="nucleotide sequence ID" value="NZ_VANR01000001.1"/>
</dbReference>
<reference evidence="4 5" key="1">
    <citation type="submission" date="2019-05" db="EMBL/GenBank/DDBJ databases">
        <title>Polaribacter aestuariivivens sp. nov., isolated from a tidal flat.</title>
        <authorList>
            <person name="Yoon J.-H."/>
        </authorList>
    </citation>
    <scope>NUCLEOTIDE SEQUENCE [LARGE SCALE GENOMIC DNA]</scope>
    <source>
        <strain evidence="4 5">DBTF-3</strain>
    </source>
</reference>
<evidence type="ECO:0000313" key="5">
    <source>
        <dbReference type="Proteomes" id="UP000307140"/>
    </source>
</evidence>
<dbReference type="Pfam" id="PF18962">
    <property type="entry name" value="Por_Secre_tail"/>
    <property type="match status" value="1"/>
</dbReference>
<organism evidence="4 5">
    <name type="scientific">Polaribacter aestuariivivens</name>
    <dbReference type="NCBI Taxonomy" id="2304626"/>
    <lineage>
        <taxon>Bacteria</taxon>
        <taxon>Pseudomonadati</taxon>
        <taxon>Bacteroidota</taxon>
        <taxon>Flavobacteriia</taxon>
        <taxon>Flavobacteriales</taxon>
        <taxon>Flavobacteriaceae</taxon>
    </lineage>
</organism>
<evidence type="ECO:0000313" key="4">
    <source>
        <dbReference type="EMBL" id="TMM32476.1"/>
    </source>
</evidence>
<dbReference type="AlphaFoldDB" id="A0A5S3NFS7"/>
<evidence type="ECO:0000256" key="2">
    <source>
        <dbReference type="SAM" id="SignalP"/>
    </source>
</evidence>
<evidence type="ECO:0000259" key="3">
    <source>
        <dbReference type="Pfam" id="PF18962"/>
    </source>
</evidence>
<protein>
    <submittedName>
        <fullName evidence="4">T9SS type A sorting domain-containing protein</fullName>
    </submittedName>
</protein>
<dbReference type="EMBL" id="VANR01000001">
    <property type="protein sequence ID" value="TMM32476.1"/>
    <property type="molecule type" value="Genomic_DNA"/>
</dbReference>
<dbReference type="Proteomes" id="UP000307140">
    <property type="component" value="Unassembled WGS sequence"/>
</dbReference>
<feature type="chain" id="PRO_5024352577" evidence="2">
    <location>
        <begin position="19"/>
        <end position="798"/>
    </location>
</feature>
<accession>A0A5S3NFS7</accession>